<name>U6MFE6_EIMMA</name>
<dbReference type="RefSeq" id="XP_013338423.1">
    <property type="nucleotide sequence ID" value="XM_013482969.1"/>
</dbReference>
<accession>U6MFE6</accession>
<organism evidence="2 3">
    <name type="scientific">Eimeria maxima</name>
    <name type="common">Coccidian parasite</name>
    <dbReference type="NCBI Taxonomy" id="5804"/>
    <lineage>
        <taxon>Eukaryota</taxon>
        <taxon>Sar</taxon>
        <taxon>Alveolata</taxon>
        <taxon>Apicomplexa</taxon>
        <taxon>Conoidasida</taxon>
        <taxon>Coccidia</taxon>
        <taxon>Eucoccidiorida</taxon>
        <taxon>Eimeriorina</taxon>
        <taxon>Eimeriidae</taxon>
        <taxon>Eimeria</taxon>
    </lineage>
</organism>
<feature type="region of interest" description="Disordered" evidence="1">
    <location>
        <begin position="598"/>
        <end position="620"/>
    </location>
</feature>
<feature type="compositionally biased region" description="Low complexity" evidence="1">
    <location>
        <begin position="132"/>
        <end position="157"/>
    </location>
</feature>
<feature type="region of interest" description="Disordered" evidence="1">
    <location>
        <begin position="820"/>
        <end position="857"/>
    </location>
</feature>
<dbReference type="GeneID" id="25338481"/>
<feature type="region of interest" description="Disordered" evidence="1">
    <location>
        <begin position="252"/>
        <end position="271"/>
    </location>
</feature>
<dbReference type="EMBL" id="HG722221">
    <property type="protein sequence ID" value="CDJ61773.1"/>
    <property type="molecule type" value="Genomic_DNA"/>
</dbReference>
<reference evidence="2" key="2">
    <citation type="submission" date="2013-10" db="EMBL/GenBank/DDBJ databases">
        <authorList>
            <person name="Aslett M."/>
        </authorList>
    </citation>
    <scope>NUCLEOTIDE SEQUENCE [LARGE SCALE GENOMIC DNA]</scope>
    <source>
        <strain evidence="2">Weybridge</strain>
    </source>
</reference>
<feature type="region of interest" description="Disordered" evidence="1">
    <location>
        <begin position="746"/>
        <end position="789"/>
    </location>
</feature>
<dbReference type="OMA" id="CLIACCC"/>
<feature type="compositionally biased region" description="Basic and acidic residues" evidence="1">
    <location>
        <begin position="1449"/>
        <end position="1464"/>
    </location>
</feature>
<feature type="compositionally biased region" description="Polar residues" evidence="1">
    <location>
        <begin position="158"/>
        <end position="175"/>
    </location>
</feature>
<feature type="compositionally biased region" description="Low complexity" evidence="1">
    <location>
        <begin position="827"/>
        <end position="839"/>
    </location>
</feature>
<feature type="compositionally biased region" description="Low complexity" evidence="1">
    <location>
        <begin position="762"/>
        <end position="771"/>
    </location>
</feature>
<dbReference type="Proteomes" id="UP000030763">
    <property type="component" value="Unassembled WGS sequence"/>
</dbReference>
<feature type="region of interest" description="Disordered" evidence="1">
    <location>
        <begin position="1446"/>
        <end position="1534"/>
    </location>
</feature>
<feature type="region of interest" description="Disordered" evidence="1">
    <location>
        <begin position="943"/>
        <end position="967"/>
    </location>
</feature>
<sequence>MQPLHQPLFSRGGRLPSYSSAACTPGEAQRSSVTTPLKLKDSHHQRQPCSTPSSVLPLDNRPPGAVRREGPLSQNTTFSSPHEELLCPNSSLWTSALLSSSHLLASGPTALPSATQGRQHQPAAKFCSSNTSSSQGKGLYSSSSFHSTISTAATISTPEQQRPFSTSRGPLSSRTAAGVRCPSPSRPVEALGDHAIPSVASSIHPSSPFITSSGNALKEGPSKTTRSLSLTRDPSLRPAQVYVQRCNQNHTLLKNASSSNGNIRNHSSSGNRGGEGFFTLAAYRATDSLRSSRKGDPLSSSGASGAPSYDCLVASRPLPSSGLHSTSGATDRSLGGPSSSAPAVTPLQLRPFPSPAYLKGPSSSSLGPPSFYSVGSSLSRGGQSSRALGPPISSSPFRTPSSGALPSSSLGAPPSSAVLQREFRLSPPSLLHGKDKRWQEDDQNIQADDMQQEQQQQQQQHVQQQRHVEQLQHQFKLDQLQQKQQLLQSQLQQLRDEVYLQRDPLNEQLIPPSAADPLALLEQRGASHLSHDPFRPAPPPTPPAAAVTACDAGGENSAFVAGARVLEPQRHSGDLRTESSMQKQPYQQHAYYPLQGYHRHQKEQPQQQQQQRDEHQASAQERPEIFSRLGVTVLECIQSSLLRRRVCGFITYLKELFQDVDRIPADSVLPCVLTLASAAHGLPRSEGPLGLSWCCLAGAELSRLGPPTHTGAPSKCMEVGLCVKDIVLLRLLNTLFAARSLKTAQLKTHSKRNKNHTCINQTATSSSTTGETAEREGENGRDGTSAQGVERRCSPVTLLLLAREGSKQIYVKLQQTPRMRLDDCSPSSSSAAAASGSGSAEDEHSADSHDITGPTTSETTTISLATCSSLALALSALESFGSAPGPTADASAVAGRHLCYSPLLRWLWREVEERREKAMAFDICSIVLARTARCSSCSSSSRTMKTIRRSMSSSSSSRSQSSSSRGMGSREAGLLLLLPPRDNLLDWLNCCSPDLAALLLLSLSSSSSSLSSAAVGQTLSLLHATASQLHQCSSVGVAAWWRAFGELHLSFDSLPLLLHPAVDALNTCMHRLPLGSPLADVVWAACRSGALRLYNPTISNSSSNSKSGTRTDGNLSHLSELLPRAARAALQHVEVFQVEDICLIACCCALHAKGYPGIKPNSSRSSNSSSSEWSYGGVEVPVEFAIRGGDLKQYCLLAATKLADTGPTLLLGHADNSSSRMGEGDFGTNMLQEEDGRIHTADHRQQQNSFASGTQRQCGHLKAFTGLHKETETEARTKTEIITETERKTEAESLAVELLRAMSAHFGADAFAASPKASRLRRFAEHLMRSAIQQHLQHTNLRCCNESTTSSSNCFGKGAEFCGFFGAGSSAAAGAAGSGGCSLSVRDLVEEEDSHNTNKELGATTVAETVTTGADGGMRTPAGGGGWISWGLKRFSIIRRSRKAAAAEIKGDEERRNSSCRDNRSSFASIEDEEEDLNNREMNQPEEKRKNKERNRPLPPTSTNRLWPWAASADSGVMKMGTEGDEEEEMPLQC</sequence>
<feature type="region of interest" description="Disordered" evidence="1">
    <location>
        <begin position="320"/>
        <end position="417"/>
    </location>
</feature>
<feature type="compositionally biased region" description="Polar residues" evidence="1">
    <location>
        <begin position="202"/>
        <end position="215"/>
    </location>
</feature>
<feature type="compositionally biased region" description="Polar residues" evidence="1">
    <location>
        <begin position="252"/>
        <end position="270"/>
    </location>
</feature>
<feature type="compositionally biased region" description="Basic and acidic residues" evidence="1">
    <location>
        <begin position="772"/>
        <end position="781"/>
    </location>
</feature>
<feature type="compositionally biased region" description="Basic and acidic residues" evidence="1">
    <location>
        <begin position="841"/>
        <end position="850"/>
    </location>
</feature>
<evidence type="ECO:0000313" key="3">
    <source>
        <dbReference type="Proteomes" id="UP000030763"/>
    </source>
</evidence>
<feature type="region of interest" description="Disordered" evidence="1">
    <location>
        <begin position="527"/>
        <end position="549"/>
    </location>
</feature>
<feature type="region of interest" description="Disordered" evidence="1">
    <location>
        <begin position="109"/>
        <end position="187"/>
    </location>
</feature>
<proteinExistence type="predicted"/>
<evidence type="ECO:0000313" key="2">
    <source>
        <dbReference type="EMBL" id="CDJ61773.1"/>
    </source>
</evidence>
<feature type="compositionally biased region" description="Low complexity" evidence="1">
    <location>
        <begin position="360"/>
        <end position="389"/>
    </location>
</feature>
<keyword evidence="3" id="KW-1185">Reference proteome</keyword>
<gene>
    <name evidence="2" type="ORF">EMWEY_00044950</name>
</gene>
<feature type="compositionally biased region" description="Low complexity" evidence="1">
    <location>
        <begin position="400"/>
        <end position="417"/>
    </location>
</feature>
<feature type="compositionally biased region" description="Polar residues" evidence="1">
    <location>
        <begin position="322"/>
        <end position="342"/>
    </location>
</feature>
<feature type="compositionally biased region" description="Basic and acidic residues" evidence="1">
    <location>
        <begin position="1477"/>
        <end position="1496"/>
    </location>
</feature>
<feature type="compositionally biased region" description="Polar residues" evidence="1">
    <location>
        <begin position="222"/>
        <end position="232"/>
    </location>
</feature>
<feature type="region of interest" description="Disordered" evidence="1">
    <location>
        <begin position="202"/>
        <end position="235"/>
    </location>
</feature>
<feature type="compositionally biased region" description="Low complexity" evidence="1">
    <location>
        <begin position="452"/>
        <end position="465"/>
    </location>
</feature>
<evidence type="ECO:0000256" key="1">
    <source>
        <dbReference type="SAM" id="MobiDB-lite"/>
    </source>
</evidence>
<reference evidence="2" key="1">
    <citation type="submission" date="2013-10" db="EMBL/GenBank/DDBJ databases">
        <title>Genomic analysis of the causative agents of coccidiosis in chickens.</title>
        <authorList>
            <person name="Reid A.J."/>
            <person name="Blake D."/>
            <person name="Billington K."/>
            <person name="Browne H."/>
            <person name="Dunn M."/>
            <person name="Hung S."/>
            <person name="Kawahara F."/>
            <person name="Miranda-Saavedra D."/>
            <person name="Mourier T."/>
            <person name="Nagra H."/>
            <person name="Otto T.D."/>
            <person name="Rawlings N."/>
            <person name="Sanchez A."/>
            <person name="Sanders M."/>
            <person name="Subramaniam C."/>
            <person name="Tay Y."/>
            <person name="Dear P."/>
            <person name="Doerig C."/>
            <person name="Gruber A."/>
            <person name="Parkinson J."/>
            <person name="Shirley M."/>
            <person name="Wan K.L."/>
            <person name="Berriman M."/>
            <person name="Tomley F."/>
            <person name="Pain A."/>
        </authorList>
    </citation>
    <scope>NUCLEOTIDE SEQUENCE [LARGE SCALE GENOMIC DNA]</scope>
    <source>
        <strain evidence="2">Weybridge</strain>
    </source>
</reference>
<protein>
    <submittedName>
        <fullName evidence="2">Uncharacterized protein</fullName>
    </submittedName>
</protein>
<feature type="compositionally biased region" description="Basic and acidic residues" evidence="1">
    <location>
        <begin position="611"/>
        <end position="620"/>
    </location>
</feature>
<feature type="region of interest" description="Disordered" evidence="1">
    <location>
        <begin position="1"/>
        <end position="81"/>
    </location>
</feature>
<feature type="region of interest" description="Disordered" evidence="1">
    <location>
        <begin position="446"/>
        <end position="465"/>
    </location>
</feature>
<feature type="compositionally biased region" description="Acidic residues" evidence="1">
    <location>
        <begin position="1523"/>
        <end position="1534"/>
    </location>
</feature>
<dbReference type="VEuPathDB" id="ToxoDB:EMWEY_00044950"/>
<dbReference type="OrthoDB" id="10684922at2759"/>